<dbReference type="AlphaFoldDB" id="A0A1F7I779"/>
<sequence length="194" mass="22004">MKNPKLIVVVFLLLIIAFFSKSLFFAAMVNGKLISRLSIIKDLEKRGGKQVLDSLVSKELILQEAAKKNVNITKEDIEKRSKEIEKSTEKQGQKLDQLLTMQGMTRADFESQLQVQLLLEKILADKIKVSDKEIDEYLKKLSADTTVTGLTPTPTPPARNEVRDQLRQQKLQTEAQKLVDDLKKSAKISTFVNY</sequence>
<keyword evidence="5" id="KW-0413">Isomerase</keyword>
<dbReference type="PANTHER" id="PTHR47245:SF1">
    <property type="entry name" value="FOLDASE PROTEIN PRSA"/>
    <property type="match status" value="1"/>
</dbReference>
<evidence type="ECO:0000256" key="4">
    <source>
        <dbReference type="ARBA" id="ARBA00023110"/>
    </source>
</evidence>
<organism evidence="6 7">
    <name type="scientific">Candidatus Roizmanbacteria bacterium RIFCSPLOWO2_01_FULL_35_13</name>
    <dbReference type="NCBI Taxonomy" id="1802055"/>
    <lineage>
        <taxon>Bacteria</taxon>
        <taxon>Candidatus Roizmaniibacteriota</taxon>
    </lineage>
</organism>
<evidence type="ECO:0000256" key="5">
    <source>
        <dbReference type="ARBA" id="ARBA00023235"/>
    </source>
</evidence>
<accession>A0A1F7I779</accession>
<proteinExistence type="predicted"/>
<evidence type="ECO:0000256" key="2">
    <source>
        <dbReference type="ARBA" id="ARBA00013194"/>
    </source>
</evidence>
<dbReference type="Pfam" id="PF13624">
    <property type="entry name" value="SurA_N_3"/>
    <property type="match status" value="1"/>
</dbReference>
<evidence type="ECO:0000313" key="6">
    <source>
        <dbReference type="EMBL" id="OGK39216.1"/>
    </source>
</evidence>
<dbReference type="PANTHER" id="PTHR47245">
    <property type="entry name" value="PEPTIDYLPROLYL ISOMERASE"/>
    <property type="match status" value="1"/>
</dbReference>
<dbReference type="Proteomes" id="UP000179270">
    <property type="component" value="Unassembled WGS sequence"/>
</dbReference>
<gene>
    <name evidence="6" type="ORF">A3A74_07700</name>
</gene>
<evidence type="ECO:0000313" key="7">
    <source>
        <dbReference type="Proteomes" id="UP000179270"/>
    </source>
</evidence>
<dbReference type="InterPro" id="IPR027304">
    <property type="entry name" value="Trigger_fact/SurA_dom_sf"/>
</dbReference>
<reference evidence="6 7" key="1">
    <citation type="journal article" date="2016" name="Nat. Commun.">
        <title>Thousands of microbial genomes shed light on interconnected biogeochemical processes in an aquifer system.</title>
        <authorList>
            <person name="Anantharaman K."/>
            <person name="Brown C.T."/>
            <person name="Hug L.A."/>
            <person name="Sharon I."/>
            <person name="Castelle C.J."/>
            <person name="Probst A.J."/>
            <person name="Thomas B.C."/>
            <person name="Singh A."/>
            <person name="Wilkins M.J."/>
            <person name="Karaoz U."/>
            <person name="Brodie E.L."/>
            <person name="Williams K.H."/>
            <person name="Hubbard S.S."/>
            <person name="Banfield J.F."/>
        </authorList>
    </citation>
    <scope>NUCLEOTIDE SEQUENCE [LARGE SCALE GENOMIC DNA]</scope>
</reference>
<dbReference type="EMBL" id="MGAF01000055">
    <property type="protein sequence ID" value="OGK39216.1"/>
    <property type="molecule type" value="Genomic_DNA"/>
</dbReference>
<dbReference type="STRING" id="1802055.A3A74_07700"/>
<comment type="caution">
    <text evidence="6">The sequence shown here is derived from an EMBL/GenBank/DDBJ whole genome shotgun (WGS) entry which is preliminary data.</text>
</comment>
<name>A0A1F7I779_9BACT</name>
<dbReference type="EC" id="5.2.1.8" evidence="2"/>
<dbReference type="Gene3D" id="1.10.4030.10">
    <property type="entry name" value="Porin chaperone SurA, peptide-binding domain"/>
    <property type="match status" value="1"/>
</dbReference>
<evidence type="ECO:0000256" key="1">
    <source>
        <dbReference type="ARBA" id="ARBA00000971"/>
    </source>
</evidence>
<protein>
    <recommendedName>
        <fullName evidence="2">peptidylprolyl isomerase</fullName>
        <ecNumber evidence="2">5.2.1.8</ecNumber>
    </recommendedName>
</protein>
<dbReference type="InterPro" id="IPR050245">
    <property type="entry name" value="PrsA_foldase"/>
</dbReference>
<dbReference type="SUPFAM" id="SSF109998">
    <property type="entry name" value="Triger factor/SurA peptide-binding domain-like"/>
    <property type="match status" value="1"/>
</dbReference>
<dbReference type="GO" id="GO:0003755">
    <property type="term" value="F:peptidyl-prolyl cis-trans isomerase activity"/>
    <property type="evidence" value="ECO:0007669"/>
    <property type="project" value="UniProtKB-KW"/>
</dbReference>
<comment type="catalytic activity">
    <reaction evidence="1">
        <text>[protein]-peptidylproline (omega=180) = [protein]-peptidylproline (omega=0)</text>
        <dbReference type="Rhea" id="RHEA:16237"/>
        <dbReference type="Rhea" id="RHEA-COMP:10747"/>
        <dbReference type="Rhea" id="RHEA-COMP:10748"/>
        <dbReference type="ChEBI" id="CHEBI:83833"/>
        <dbReference type="ChEBI" id="CHEBI:83834"/>
        <dbReference type="EC" id="5.2.1.8"/>
    </reaction>
</comment>
<keyword evidence="3" id="KW-0732">Signal</keyword>
<evidence type="ECO:0000256" key="3">
    <source>
        <dbReference type="ARBA" id="ARBA00022729"/>
    </source>
</evidence>
<keyword evidence="4" id="KW-0697">Rotamase</keyword>